<gene>
    <name evidence="3" type="ORF">MCOR_53694</name>
</gene>
<organism evidence="3 4">
    <name type="scientific">Mytilus coruscus</name>
    <name type="common">Sea mussel</name>
    <dbReference type="NCBI Taxonomy" id="42192"/>
    <lineage>
        <taxon>Eukaryota</taxon>
        <taxon>Metazoa</taxon>
        <taxon>Spiralia</taxon>
        <taxon>Lophotrochozoa</taxon>
        <taxon>Mollusca</taxon>
        <taxon>Bivalvia</taxon>
        <taxon>Autobranchia</taxon>
        <taxon>Pteriomorphia</taxon>
        <taxon>Mytilida</taxon>
        <taxon>Mytiloidea</taxon>
        <taxon>Mytilidae</taxon>
        <taxon>Mytilinae</taxon>
        <taxon>Mytilus</taxon>
    </lineage>
</organism>
<dbReference type="Pfam" id="PF07974">
    <property type="entry name" value="EGF_2"/>
    <property type="match status" value="1"/>
</dbReference>
<dbReference type="SUPFAM" id="SSF57414">
    <property type="entry name" value="Hairpin loop containing domain-like"/>
    <property type="match status" value="1"/>
</dbReference>
<keyword evidence="1" id="KW-1015">Disulfide bond</keyword>
<dbReference type="InterPro" id="IPR013111">
    <property type="entry name" value="EGF_extracell"/>
</dbReference>
<evidence type="ECO:0000256" key="1">
    <source>
        <dbReference type="ARBA" id="ARBA00023157"/>
    </source>
</evidence>
<dbReference type="SMART" id="SM00321">
    <property type="entry name" value="WSC"/>
    <property type="match status" value="1"/>
</dbReference>
<name>A0A6J8EM00_MYTCO</name>
<proteinExistence type="predicted"/>
<dbReference type="OrthoDB" id="6286441at2759"/>
<dbReference type="InterPro" id="IPR002889">
    <property type="entry name" value="WSC_carb-bd"/>
</dbReference>
<reference evidence="3 4" key="1">
    <citation type="submission" date="2020-06" db="EMBL/GenBank/DDBJ databases">
        <authorList>
            <person name="Li R."/>
            <person name="Bekaert M."/>
        </authorList>
    </citation>
    <scope>NUCLEOTIDE SEQUENCE [LARGE SCALE GENOMIC DNA]</scope>
    <source>
        <strain evidence="4">wild</strain>
    </source>
</reference>
<dbReference type="PROSITE" id="PS51212">
    <property type="entry name" value="WSC"/>
    <property type="match status" value="1"/>
</dbReference>
<dbReference type="Gene3D" id="2.10.25.10">
    <property type="entry name" value="Laminin"/>
    <property type="match status" value="1"/>
</dbReference>
<dbReference type="Pfam" id="PF01822">
    <property type="entry name" value="WSC"/>
    <property type="match status" value="1"/>
</dbReference>
<evidence type="ECO:0000313" key="4">
    <source>
        <dbReference type="Proteomes" id="UP000507470"/>
    </source>
</evidence>
<evidence type="ECO:0000313" key="3">
    <source>
        <dbReference type="EMBL" id="CAC5421590.1"/>
    </source>
</evidence>
<dbReference type="EMBL" id="CACVKT020009358">
    <property type="protein sequence ID" value="CAC5421590.1"/>
    <property type="molecule type" value="Genomic_DNA"/>
</dbReference>
<accession>A0A6J8EM00</accession>
<dbReference type="Pfam" id="PF00024">
    <property type="entry name" value="PAN_1"/>
    <property type="match status" value="1"/>
</dbReference>
<protein>
    <recommendedName>
        <fullName evidence="2">WSC domain-containing protein</fullName>
    </recommendedName>
</protein>
<dbReference type="CDD" id="cd00054">
    <property type="entry name" value="EGF_CA"/>
    <property type="match status" value="1"/>
</dbReference>
<dbReference type="PROSITE" id="PS00022">
    <property type="entry name" value="EGF_1"/>
    <property type="match status" value="1"/>
</dbReference>
<dbReference type="SUPFAM" id="SSF57196">
    <property type="entry name" value="EGF/Laminin"/>
    <property type="match status" value="1"/>
</dbReference>
<feature type="domain" description="WSC" evidence="2">
    <location>
        <begin position="188"/>
        <end position="272"/>
    </location>
</feature>
<dbReference type="Gene3D" id="3.50.4.10">
    <property type="entry name" value="Hepatocyte Growth Factor"/>
    <property type="match status" value="1"/>
</dbReference>
<keyword evidence="4" id="KW-1185">Reference proteome</keyword>
<dbReference type="InterPro" id="IPR000742">
    <property type="entry name" value="EGF"/>
</dbReference>
<dbReference type="Proteomes" id="UP000507470">
    <property type="component" value="Unassembled WGS sequence"/>
</dbReference>
<evidence type="ECO:0000259" key="2">
    <source>
        <dbReference type="PROSITE" id="PS51212"/>
    </source>
</evidence>
<sequence>MSDLSQILIFAKLFGFIFGDPVYFTVNKILDDYYSTDKLLASVNTFTAVDCARQCSRQTSCQSMFYSVSDQSCLLNSVKYTSGSISKPGVRYYEKAGSTGPEIDSAVTTETFSGPFITNQIITTVRVEGSTDAVSGPTITNQITTIKAGVSTSAAVSCLVIPCQNHGDCLNDNCQCKPNYAGDYCQKAYSLSGCYLISFAVETNLSVVTPLACVEACIGMTFDYAGLMGGNRCFCGTTISGGIQASTCYISCNGDSAYKCGGATTMSVYHIV</sequence>
<dbReference type="InterPro" id="IPR003609">
    <property type="entry name" value="Pan_app"/>
</dbReference>
<dbReference type="AlphaFoldDB" id="A0A6J8EM00"/>